<dbReference type="InterPro" id="IPR036249">
    <property type="entry name" value="Thioredoxin-like_sf"/>
</dbReference>
<organism evidence="1 2">
    <name type="scientific">Fluviicola chungangensis</name>
    <dbReference type="NCBI Taxonomy" id="2597671"/>
    <lineage>
        <taxon>Bacteria</taxon>
        <taxon>Pseudomonadati</taxon>
        <taxon>Bacteroidota</taxon>
        <taxon>Flavobacteriia</taxon>
        <taxon>Flavobacteriales</taxon>
        <taxon>Crocinitomicaceae</taxon>
        <taxon>Fluviicola</taxon>
    </lineage>
</organism>
<keyword evidence="2" id="KW-1185">Reference proteome</keyword>
<dbReference type="RefSeq" id="WP_144331832.1">
    <property type="nucleotide sequence ID" value="NZ_VLPL01000002.1"/>
</dbReference>
<reference evidence="1 2" key="1">
    <citation type="submission" date="2019-07" db="EMBL/GenBank/DDBJ databases">
        <authorList>
            <person name="Huq M.A."/>
        </authorList>
    </citation>
    <scope>NUCLEOTIDE SEQUENCE [LARGE SCALE GENOMIC DNA]</scope>
    <source>
        <strain evidence="1 2">MAH-3</strain>
    </source>
</reference>
<proteinExistence type="predicted"/>
<evidence type="ECO:0000313" key="1">
    <source>
        <dbReference type="EMBL" id="TSJ46295.1"/>
    </source>
</evidence>
<dbReference type="SUPFAM" id="SSF52833">
    <property type="entry name" value="Thioredoxin-like"/>
    <property type="match status" value="1"/>
</dbReference>
<protein>
    <recommendedName>
        <fullName evidence="3">Redoxin domain-containing protein</fullName>
    </recommendedName>
</protein>
<dbReference type="AlphaFoldDB" id="A0A556N2J9"/>
<dbReference type="Proteomes" id="UP000316008">
    <property type="component" value="Unassembled WGS sequence"/>
</dbReference>
<evidence type="ECO:0000313" key="2">
    <source>
        <dbReference type="Proteomes" id="UP000316008"/>
    </source>
</evidence>
<sequence>MKTTKLFQWSLFFCLLVCFASCITVNPTYSKLSEKEKATIRVAPFDSVISTPVAPTSAADILVKDINFDQLKGALDKSTKKLKWVLIYTAMCSGTPHILPYAKEVKGKYGKDVDIFLLASDDYATTNTLKKKLYFYGINFQTYIINNSYGEFKDNRQKGFIIRNLLCESCTNDLIGVPYNLVFNQKNEIVFTKYRSYKTVGDSLVGSDFIGELLNK</sequence>
<comment type="caution">
    <text evidence="1">The sequence shown here is derived from an EMBL/GenBank/DDBJ whole genome shotgun (WGS) entry which is preliminary data.</text>
</comment>
<name>A0A556N2J9_9FLAO</name>
<gene>
    <name evidence="1" type="ORF">FO442_03830</name>
</gene>
<accession>A0A556N2J9</accession>
<evidence type="ECO:0008006" key="3">
    <source>
        <dbReference type="Google" id="ProtNLM"/>
    </source>
</evidence>
<dbReference type="EMBL" id="VLPL01000002">
    <property type="protein sequence ID" value="TSJ46295.1"/>
    <property type="molecule type" value="Genomic_DNA"/>
</dbReference>